<dbReference type="GeneID" id="23680882"/>
<keyword evidence="3" id="KW-1185">Reference proteome</keyword>
<dbReference type="RefSeq" id="YP_009126075.1">
    <property type="nucleotide sequence ID" value="NC_026606.1"/>
</dbReference>
<dbReference type="OrthoDB" id="21070at10239"/>
<sequence length="153" mass="16917">MLQQVRQHLRDRDPPAARHEVVHRLQGRAESAGTSHVHGQASQMSEPTTPREEKPIWRDGGPGSVKGTAYQSEQDGDAIKAAYLGAMETVRELMERRGELTEKVRYLHGRTEYTLNYDACAGLSDIEKVALAYGGIPPFGGSVRGIRVTVYND</sequence>
<feature type="compositionally biased region" description="Basic and acidic residues" evidence="1">
    <location>
        <begin position="8"/>
        <end position="23"/>
    </location>
</feature>
<proteinExistence type="predicted"/>
<dbReference type="KEGG" id="vg:23680882"/>
<dbReference type="Proteomes" id="UP000031071">
    <property type="component" value="Segment"/>
</dbReference>
<protein>
    <submittedName>
        <fullName evidence="2">Uncharacterized protein</fullName>
    </submittedName>
</protein>
<organism evidence="2 3">
    <name type="scientific">Arthrobacter phage vB_ArtM-ArV1</name>
    <dbReference type="NCBI Taxonomy" id="1566993"/>
    <lineage>
        <taxon>Viruses</taxon>
        <taxon>Duplodnaviria</taxon>
        <taxon>Heunggongvirae</taxon>
        <taxon>Uroviricota</taxon>
        <taxon>Caudoviricetes</taxon>
        <taxon>Klausavirus</taxon>
        <taxon>Klausavirus ArV1</taxon>
    </lineage>
</organism>
<accession>A0A0A7HES4</accession>
<evidence type="ECO:0000313" key="3">
    <source>
        <dbReference type="Proteomes" id="UP000031071"/>
    </source>
</evidence>
<reference evidence="2 3" key="1">
    <citation type="submission" date="2014-10" db="EMBL/GenBank/DDBJ databases">
        <title>Genome of vB_ArtM-ArV1 - first myovirus infecting Arthrobacter sp.</title>
        <authorList>
            <person name="Simoliunas E."/>
            <person name="Kaliniene L."/>
            <person name="Stasilo M."/>
            <person name="Meskys R."/>
        </authorList>
    </citation>
    <scope>NUCLEOTIDE SEQUENCE [LARGE SCALE GENOMIC DNA]</scope>
</reference>
<feature type="region of interest" description="Disordered" evidence="1">
    <location>
        <begin position="1"/>
        <end position="73"/>
    </location>
</feature>
<name>A0A0A7HES4_9CAUD</name>
<dbReference type="EMBL" id="KM879463">
    <property type="protein sequence ID" value="AIZ01729.1"/>
    <property type="molecule type" value="Genomic_DNA"/>
</dbReference>
<evidence type="ECO:0000313" key="2">
    <source>
        <dbReference type="EMBL" id="AIZ01729.1"/>
    </source>
</evidence>
<evidence type="ECO:0000256" key="1">
    <source>
        <dbReference type="SAM" id="MobiDB-lite"/>
    </source>
</evidence>
<gene>
    <name evidence="2" type="ORF">ArV1_041</name>
</gene>